<dbReference type="PATRIC" id="fig|1710894.3.peg.3907"/>
<dbReference type="EMBL" id="LJOY01000003">
    <property type="protein sequence ID" value="OBQ27127.1"/>
    <property type="molecule type" value="Genomic_DNA"/>
</dbReference>
<evidence type="ECO:0000313" key="2">
    <source>
        <dbReference type="Proteomes" id="UP000092382"/>
    </source>
</evidence>
<dbReference type="Proteomes" id="UP000092382">
    <property type="component" value="Unassembled WGS sequence"/>
</dbReference>
<reference evidence="1 2" key="1">
    <citation type="submission" date="2015-09" db="EMBL/GenBank/DDBJ databases">
        <title>Whole genome shotgun sequence assembly of Aphanizomenon flos-aquae UKL13.</title>
        <authorList>
            <person name="Driscoll C."/>
        </authorList>
    </citation>
    <scope>NUCLEOTIDE SEQUENCE [LARGE SCALE GENOMIC DNA]</scope>
    <source>
        <strain evidence="1">MDT13</strain>
    </source>
</reference>
<gene>
    <name evidence="1" type="ORF">AN481_01380</name>
</gene>
<proteinExistence type="predicted"/>
<accession>A0A1B7W1H1</accession>
<dbReference type="AlphaFoldDB" id="A0A1B7W1H1"/>
<dbReference type="STRING" id="1803587.GCA_001593825_03574"/>
<sequence>MKDIFKNPSIETLVNEIVALNHSWKAAVELFGDDSPLSQSARDLKGCLQVRLLQSYPDQVYLIIDKETSETAGEELYSLCLVTPINNRNNAEHLPVRVAKKLLSQQEIAKRENDVM</sequence>
<protein>
    <submittedName>
        <fullName evidence="1">Uncharacterized protein</fullName>
    </submittedName>
</protein>
<name>A0A1B7W1H1_APHFL</name>
<comment type="caution">
    <text evidence="1">The sequence shown here is derived from an EMBL/GenBank/DDBJ whole genome shotgun (WGS) entry which is preliminary data.</text>
</comment>
<evidence type="ECO:0000313" key="1">
    <source>
        <dbReference type="EMBL" id="OBQ27127.1"/>
    </source>
</evidence>
<organism evidence="1 2">
    <name type="scientific">Aphanizomenon flos-aquae LD13</name>
    <dbReference type="NCBI Taxonomy" id="1710894"/>
    <lineage>
        <taxon>Bacteria</taxon>
        <taxon>Bacillati</taxon>
        <taxon>Cyanobacteriota</taxon>
        <taxon>Cyanophyceae</taxon>
        <taxon>Nostocales</taxon>
        <taxon>Aphanizomenonaceae</taxon>
        <taxon>Aphanizomenon</taxon>
    </lineage>
</organism>